<comment type="caution">
    <text evidence="3">The sequence shown here is derived from an EMBL/GenBank/DDBJ whole genome shotgun (WGS) entry which is preliminary data.</text>
</comment>
<feature type="compositionally biased region" description="Gly residues" evidence="1">
    <location>
        <begin position="83"/>
        <end position="95"/>
    </location>
</feature>
<evidence type="ECO:0000313" key="3">
    <source>
        <dbReference type="EMBL" id="MBK1632191.1"/>
    </source>
</evidence>
<gene>
    <name evidence="3" type="ORF">CKO31_15885</name>
</gene>
<evidence type="ECO:0000256" key="2">
    <source>
        <dbReference type="SAM" id="Phobius"/>
    </source>
</evidence>
<name>A0ABS1CJT1_9GAMM</name>
<accession>A0ABS1CJT1</accession>
<keyword evidence="2" id="KW-0812">Transmembrane</keyword>
<feature type="region of interest" description="Disordered" evidence="1">
    <location>
        <begin position="1"/>
        <end position="105"/>
    </location>
</feature>
<feature type="transmembrane region" description="Helical" evidence="2">
    <location>
        <begin position="132"/>
        <end position="152"/>
    </location>
</feature>
<dbReference type="InterPro" id="IPR011256">
    <property type="entry name" value="Reg_factor_effector_dom_sf"/>
</dbReference>
<protein>
    <recommendedName>
        <fullName evidence="5">Heme-binding protein</fullName>
    </recommendedName>
</protein>
<dbReference type="EMBL" id="NRRV01000041">
    <property type="protein sequence ID" value="MBK1632191.1"/>
    <property type="molecule type" value="Genomic_DNA"/>
</dbReference>
<keyword evidence="4" id="KW-1185">Reference proteome</keyword>
<dbReference type="Pfam" id="PF04832">
    <property type="entry name" value="SOUL"/>
    <property type="match status" value="1"/>
</dbReference>
<dbReference type="SUPFAM" id="SSF55136">
    <property type="entry name" value="Probable bacterial effector-binding domain"/>
    <property type="match status" value="1"/>
</dbReference>
<dbReference type="Gene3D" id="3.20.80.10">
    <property type="entry name" value="Regulatory factor, effector binding domain"/>
    <property type="match status" value="1"/>
</dbReference>
<dbReference type="Proteomes" id="UP000748752">
    <property type="component" value="Unassembled WGS sequence"/>
</dbReference>
<dbReference type="PANTHER" id="PTHR11220:SF1">
    <property type="entry name" value="HEME-BINDING PROTEIN 2"/>
    <property type="match status" value="1"/>
</dbReference>
<organism evidence="3 4">
    <name type="scientific">Thiohalocapsa halophila</name>
    <dbReference type="NCBI Taxonomy" id="69359"/>
    <lineage>
        <taxon>Bacteria</taxon>
        <taxon>Pseudomonadati</taxon>
        <taxon>Pseudomonadota</taxon>
        <taxon>Gammaproteobacteria</taxon>
        <taxon>Chromatiales</taxon>
        <taxon>Chromatiaceae</taxon>
        <taxon>Thiohalocapsa</taxon>
    </lineage>
</organism>
<proteinExistence type="predicted"/>
<dbReference type="PANTHER" id="PTHR11220">
    <property type="entry name" value="HEME-BINDING PROTEIN-RELATED"/>
    <property type="match status" value="1"/>
</dbReference>
<keyword evidence="2" id="KW-1133">Transmembrane helix</keyword>
<evidence type="ECO:0000313" key="4">
    <source>
        <dbReference type="Proteomes" id="UP000748752"/>
    </source>
</evidence>
<sequence length="322" mass="34383">MHPHDSGPGPLLPGASMTAPLNAGVKPRRLVSAHARASPPQGAWRQMRRSHPGLPGHGSIRRPCTGVPRSSASAVRPNAGPQAPGGSGGAPGGGTKADLTSDNASSGSRCFNDGSCAAQVPTRGRAMPLFKLKYWILAGMLLPVVLLLLALVRPDGPDYAVLERGDGFELRAYDPVRVAETAVDGAFADADDLAYPRLLDYIRGENSSGRKVPMLAPAMQQRAGDDAWLMQLVMAKEYPLAMLPRPTNPQVDLRELPQRLVAARRSGGGWDEAAWQQEAEQLMDAVARAGLEPVGEPVFARYNAAFVPGFLRRNEVLLPVER</sequence>
<evidence type="ECO:0008006" key="5">
    <source>
        <dbReference type="Google" id="ProtNLM"/>
    </source>
</evidence>
<evidence type="ECO:0000256" key="1">
    <source>
        <dbReference type="SAM" id="MobiDB-lite"/>
    </source>
</evidence>
<reference evidence="3 4" key="1">
    <citation type="journal article" date="2020" name="Microorganisms">
        <title>Osmotic Adaptation and Compatible Solute Biosynthesis of Phototrophic Bacteria as Revealed from Genome Analyses.</title>
        <authorList>
            <person name="Imhoff J.F."/>
            <person name="Rahn T."/>
            <person name="Kunzel S."/>
            <person name="Keller A."/>
            <person name="Neulinger S.C."/>
        </authorList>
    </citation>
    <scope>NUCLEOTIDE SEQUENCE [LARGE SCALE GENOMIC DNA]</scope>
    <source>
        <strain evidence="3 4">DSM 6210</strain>
    </source>
</reference>
<keyword evidence="2" id="KW-0472">Membrane</keyword>
<dbReference type="InterPro" id="IPR006917">
    <property type="entry name" value="SOUL_heme-bd"/>
</dbReference>